<evidence type="ECO:0000313" key="1">
    <source>
        <dbReference type="EMBL" id="GAG95812.1"/>
    </source>
</evidence>
<organism evidence="1">
    <name type="scientific">marine sediment metagenome</name>
    <dbReference type="NCBI Taxonomy" id="412755"/>
    <lineage>
        <taxon>unclassified sequences</taxon>
        <taxon>metagenomes</taxon>
        <taxon>ecological metagenomes</taxon>
    </lineage>
</organism>
<reference evidence="1" key="1">
    <citation type="journal article" date="2014" name="Front. Microbiol.">
        <title>High frequency of phylogenetically diverse reductive dehalogenase-homologous genes in deep subseafloor sedimentary metagenomes.</title>
        <authorList>
            <person name="Kawai M."/>
            <person name="Futagami T."/>
            <person name="Toyoda A."/>
            <person name="Takaki Y."/>
            <person name="Nishi S."/>
            <person name="Hori S."/>
            <person name="Arai W."/>
            <person name="Tsubouchi T."/>
            <person name="Morono Y."/>
            <person name="Uchiyama I."/>
            <person name="Ito T."/>
            <person name="Fujiyama A."/>
            <person name="Inagaki F."/>
            <person name="Takami H."/>
        </authorList>
    </citation>
    <scope>NUCLEOTIDE SEQUENCE</scope>
    <source>
        <strain evidence="1">Expedition CK06-06</strain>
    </source>
</reference>
<proteinExistence type="predicted"/>
<dbReference type="EMBL" id="BART01021073">
    <property type="protein sequence ID" value="GAG95812.1"/>
    <property type="molecule type" value="Genomic_DNA"/>
</dbReference>
<dbReference type="AlphaFoldDB" id="X1CS67"/>
<gene>
    <name evidence="1" type="ORF">S01H4_38989</name>
</gene>
<feature type="non-terminal residue" evidence="1">
    <location>
        <position position="1"/>
    </location>
</feature>
<protein>
    <submittedName>
        <fullName evidence="1">Uncharacterized protein</fullName>
    </submittedName>
</protein>
<accession>X1CS67</accession>
<name>X1CS67_9ZZZZ</name>
<comment type="caution">
    <text evidence="1">The sequence shown here is derived from an EMBL/GenBank/DDBJ whole genome shotgun (WGS) entry which is preliminary data.</text>
</comment>
<sequence>RKYIKGLRAKGNKQRGQRITPGEMKRLEEETILELVNNGKLTPKSIPANTDTLVRRRAEKNWIMKYCKKNKITLRLIRQPLGNFATIEDAHAWARERGGYCLGSKKIRKELAWAVFVNPEYKKGQY</sequence>